<dbReference type="KEGG" id="mng:MNEG_3803"/>
<dbReference type="Pfam" id="PF00581">
    <property type="entry name" value="Rhodanese"/>
    <property type="match status" value="1"/>
</dbReference>
<name>A0A0D2MN87_9CHLO</name>
<feature type="domain" description="Rhodanese" evidence="1">
    <location>
        <begin position="98"/>
        <end position="244"/>
    </location>
</feature>
<dbReference type="GO" id="GO:0009507">
    <property type="term" value="C:chloroplast"/>
    <property type="evidence" value="ECO:0007669"/>
    <property type="project" value="TreeGrafter"/>
</dbReference>
<evidence type="ECO:0000259" key="1">
    <source>
        <dbReference type="PROSITE" id="PS50206"/>
    </source>
</evidence>
<evidence type="ECO:0000313" key="2">
    <source>
        <dbReference type="EMBL" id="KIZ04155.1"/>
    </source>
</evidence>
<sequence>MQLSSAQRSCVARGQASRRPRAVSVAAAKTRSKVGFRYDPANLRWVRDDRLADLSVDDSKTVIQPKTGAAYQAWPVVHTVLNDAGLKTVSCEEAAKLSKQGWTLIDVRLAGDFEKWHAEGAVNVPLYRYVEGQGPWDNLKRLAMFAFAMKATERNPDFISELNKTVKKNSKILVMCAIGGTLDTLVSYRREKKLYNDPERQFGRESRSLKAVYEMLESGWSVNNIRHVDGGFQQWRFQGLPTNDDEE</sequence>
<dbReference type="PANTHER" id="PTHR44920:SF2">
    <property type="entry name" value="RHODANESE DOMAIN-CONTAINING PROTEIN"/>
    <property type="match status" value="1"/>
</dbReference>
<dbReference type="InterPro" id="IPR043186">
    <property type="entry name" value="Str14"/>
</dbReference>
<dbReference type="Proteomes" id="UP000054498">
    <property type="component" value="Unassembled WGS sequence"/>
</dbReference>
<dbReference type="Gene3D" id="3.40.250.10">
    <property type="entry name" value="Rhodanese-like domain"/>
    <property type="match status" value="1"/>
</dbReference>
<gene>
    <name evidence="2" type="ORF">MNEG_3803</name>
</gene>
<dbReference type="CDD" id="cd00158">
    <property type="entry name" value="RHOD"/>
    <property type="match status" value="1"/>
</dbReference>
<dbReference type="SUPFAM" id="SSF52821">
    <property type="entry name" value="Rhodanese/Cell cycle control phosphatase"/>
    <property type="match status" value="1"/>
</dbReference>
<protein>
    <recommendedName>
        <fullName evidence="1">Rhodanese domain-containing protein</fullName>
    </recommendedName>
</protein>
<dbReference type="STRING" id="145388.A0A0D2MN87"/>
<dbReference type="InterPro" id="IPR001763">
    <property type="entry name" value="Rhodanese-like_dom"/>
</dbReference>
<dbReference type="RefSeq" id="XP_013903174.1">
    <property type="nucleotide sequence ID" value="XM_014047720.1"/>
</dbReference>
<dbReference type="AlphaFoldDB" id="A0A0D2MN87"/>
<accession>A0A0D2MN87</accession>
<dbReference type="InterPro" id="IPR036873">
    <property type="entry name" value="Rhodanese-like_dom_sf"/>
</dbReference>
<keyword evidence="3" id="KW-1185">Reference proteome</keyword>
<dbReference type="GeneID" id="25736681"/>
<dbReference type="SMART" id="SM00450">
    <property type="entry name" value="RHOD"/>
    <property type="match status" value="1"/>
</dbReference>
<organism evidence="2 3">
    <name type="scientific">Monoraphidium neglectum</name>
    <dbReference type="NCBI Taxonomy" id="145388"/>
    <lineage>
        <taxon>Eukaryota</taxon>
        <taxon>Viridiplantae</taxon>
        <taxon>Chlorophyta</taxon>
        <taxon>core chlorophytes</taxon>
        <taxon>Chlorophyceae</taxon>
        <taxon>CS clade</taxon>
        <taxon>Sphaeropleales</taxon>
        <taxon>Selenastraceae</taxon>
        <taxon>Monoraphidium</taxon>
    </lineage>
</organism>
<dbReference type="PANTHER" id="PTHR44920">
    <property type="entry name" value="RHODANESE-LIKE DOMAIN-CONTAINING PROTEIN 14, CHLOROPLASTIC-RELATED"/>
    <property type="match status" value="1"/>
</dbReference>
<dbReference type="OrthoDB" id="496335at2759"/>
<proteinExistence type="predicted"/>
<evidence type="ECO:0000313" key="3">
    <source>
        <dbReference type="Proteomes" id="UP000054498"/>
    </source>
</evidence>
<dbReference type="EMBL" id="KK100715">
    <property type="protein sequence ID" value="KIZ04155.1"/>
    <property type="molecule type" value="Genomic_DNA"/>
</dbReference>
<dbReference type="PROSITE" id="PS50206">
    <property type="entry name" value="RHODANESE_3"/>
    <property type="match status" value="1"/>
</dbReference>
<reference evidence="2 3" key="1">
    <citation type="journal article" date="2013" name="BMC Genomics">
        <title>Reconstruction of the lipid metabolism for the microalga Monoraphidium neglectum from its genome sequence reveals characteristics suitable for biofuel production.</title>
        <authorList>
            <person name="Bogen C."/>
            <person name="Al-Dilaimi A."/>
            <person name="Albersmeier A."/>
            <person name="Wichmann J."/>
            <person name="Grundmann M."/>
            <person name="Rupp O."/>
            <person name="Lauersen K.J."/>
            <person name="Blifernez-Klassen O."/>
            <person name="Kalinowski J."/>
            <person name="Goesmann A."/>
            <person name="Mussgnug J.H."/>
            <person name="Kruse O."/>
        </authorList>
    </citation>
    <scope>NUCLEOTIDE SEQUENCE [LARGE SCALE GENOMIC DNA]</scope>
    <source>
        <strain evidence="2 3">SAG 48.87</strain>
    </source>
</reference>